<dbReference type="GO" id="GO:0016020">
    <property type="term" value="C:membrane"/>
    <property type="evidence" value="ECO:0007669"/>
    <property type="project" value="UniProtKB-SubCell"/>
</dbReference>
<feature type="transmembrane region" description="Helical" evidence="4">
    <location>
        <begin position="164"/>
        <end position="186"/>
    </location>
</feature>
<dbReference type="SUPFAM" id="SSF55874">
    <property type="entry name" value="ATPase domain of HSP90 chaperone/DNA topoisomerase II/histidine kinase"/>
    <property type="match status" value="1"/>
</dbReference>
<accession>A0AAJ1IB83</accession>
<evidence type="ECO:0000259" key="5">
    <source>
        <dbReference type="PROSITE" id="PS50885"/>
    </source>
</evidence>
<dbReference type="InterPro" id="IPR036890">
    <property type="entry name" value="HATPase_C_sf"/>
</dbReference>
<dbReference type="InterPro" id="IPR003660">
    <property type="entry name" value="HAMP_dom"/>
</dbReference>
<dbReference type="Gene3D" id="6.10.340.10">
    <property type="match status" value="1"/>
</dbReference>
<dbReference type="Pfam" id="PF06580">
    <property type="entry name" value="His_kinase"/>
    <property type="match status" value="1"/>
</dbReference>
<organism evidence="6 7">
    <name type="scientific">Candidatus Thalassospirochaeta sargassi</name>
    <dbReference type="NCBI Taxonomy" id="3119039"/>
    <lineage>
        <taxon>Bacteria</taxon>
        <taxon>Pseudomonadati</taxon>
        <taxon>Spirochaetota</taxon>
        <taxon>Spirochaetia</taxon>
        <taxon>Spirochaetales</taxon>
        <taxon>Spirochaetaceae</taxon>
        <taxon>Candidatus Thalassospirochaeta</taxon>
    </lineage>
</organism>
<keyword evidence="3" id="KW-0808">Transferase</keyword>
<feature type="domain" description="HAMP" evidence="5">
    <location>
        <begin position="188"/>
        <end position="241"/>
    </location>
</feature>
<evidence type="ECO:0000313" key="6">
    <source>
        <dbReference type="EMBL" id="MDC7226004.1"/>
    </source>
</evidence>
<comment type="caution">
    <text evidence="6">The sequence shown here is derived from an EMBL/GenBank/DDBJ whole genome shotgun (WGS) entry which is preliminary data.</text>
</comment>
<dbReference type="Gene3D" id="3.30.565.10">
    <property type="entry name" value="Histidine kinase-like ATPase, C-terminal domain"/>
    <property type="match status" value="1"/>
</dbReference>
<keyword evidence="4" id="KW-0812">Transmembrane</keyword>
<dbReference type="InterPro" id="IPR050640">
    <property type="entry name" value="Bact_2-comp_sensor_kinase"/>
</dbReference>
<evidence type="ECO:0000256" key="4">
    <source>
        <dbReference type="SAM" id="Phobius"/>
    </source>
</evidence>
<dbReference type="PROSITE" id="PS50885">
    <property type="entry name" value="HAMP"/>
    <property type="match status" value="1"/>
</dbReference>
<name>A0AAJ1IB83_9SPIO</name>
<dbReference type="InterPro" id="IPR010559">
    <property type="entry name" value="Sig_transdc_His_kin_internal"/>
</dbReference>
<evidence type="ECO:0000256" key="2">
    <source>
        <dbReference type="ARBA" id="ARBA00022553"/>
    </source>
</evidence>
<proteinExistence type="predicted"/>
<evidence type="ECO:0000256" key="1">
    <source>
        <dbReference type="ARBA" id="ARBA00004370"/>
    </source>
</evidence>
<dbReference type="Proteomes" id="UP001221217">
    <property type="component" value="Unassembled WGS sequence"/>
</dbReference>
<evidence type="ECO:0000256" key="3">
    <source>
        <dbReference type="ARBA" id="ARBA00022679"/>
    </source>
</evidence>
<dbReference type="AlphaFoldDB" id="A0AAJ1IB83"/>
<gene>
    <name evidence="6" type="ORF">PQJ61_04485</name>
</gene>
<dbReference type="GO" id="GO:0000155">
    <property type="term" value="F:phosphorelay sensor kinase activity"/>
    <property type="evidence" value="ECO:0007669"/>
    <property type="project" value="InterPro"/>
</dbReference>
<dbReference type="PANTHER" id="PTHR34220:SF7">
    <property type="entry name" value="SENSOR HISTIDINE KINASE YPDA"/>
    <property type="match status" value="1"/>
</dbReference>
<reference evidence="6 7" key="1">
    <citation type="submission" date="2022-12" db="EMBL/GenBank/DDBJ databases">
        <title>Metagenome assembled genome from gulf of manar.</title>
        <authorList>
            <person name="Kohli P."/>
            <person name="Pk S."/>
            <person name="Venkata Ramana C."/>
            <person name="Sasikala C."/>
        </authorList>
    </citation>
    <scope>NUCLEOTIDE SEQUENCE [LARGE SCALE GENOMIC DNA]</scope>
    <source>
        <strain evidence="6">JB008</strain>
    </source>
</reference>
<keyword evidence="2" id="KW-0597">Phosphoprotein</keyword>
<dbReference type="EMBL" id="JAQQAL010000011">
    <property type="protein sequence ID" value="MDC7226004.1"/>
    <property type="molecule type" value="Genomic_DNA"/>
</dbReference>
<dbReference type="SMART" id="SM00304">
    <property type="entry name" value="HAMP"/>
    <property type="match status" value="1"/>
</dbReference>
<protein>
    <submittedName>
        <fullName evidence="6">Histidine kinase</fullName>
    </submittedName>
</protein>
<keyword evidence="4" id="KW-0472">Membrane</keyword>
<sequence length="478" mass="54924">MKIQNRLNLMSTVLLLIFTIASMCSGVLVINDVVFQLNTQLLELRLDGILKEINGVYEILERTGLNNIPKYNESAQQELLQRFRKLPFGKSGQIIIIDNNRVDLITEVFELDFIKQMQIQKSGTIKYDYFDEQRFGIFDYFPEWNWVVALSITEEEIYSSRTKYIFTVSIVTFFTALFSVTVALFFSRQLTRSIQDILRGLKKVEGGDLSIRFKPRTNIEELIILKNGINSMISNISKQTAEIVASNQKQLNMQHSLHQSELHHKEARILALQSQINPHFLYNTLECINSIATIYEVKEIQLIAISLSKMFKYAIKGDIKVSIKEELDSVNDYLNIQKIRFVDKINTIIDIPEPVMKFRIMKFIMQPLVENAIYHGIEPKIGKGTIKIYSITEDEILNLIIEDDGLGIEEEELYELNQFLSMSATAVTVDSINKRSIGLININNRIKLSYGPEYGLRIKNLESCGVAVIVKTPILQEE</sequence>
<dbReference type="PANTHER" id="PTHR34220">
    <property type="entry name" value="SENSOR HISTIDINE KINASE YPDA"/>
    <property type="match status" value="1"/>
</dbReference>
<keyword evidence="4" id="KW-1133">Transmembrane helix</keyword>
<comment type="subcellular location">
    <subcellularLocation>
        <location evidence="1">Membrane</location>
    </subcellularLocation>
</comment>
<evidence type="ECO:0000313" key="7">
    <source>
        <dbReference type="Proteomes" id="UP001221217"/>
    </source>
</evidence>
<keyword evidence="6" id="KW-0418">Kinase</keyword>